<organism evidence="2 3">
    <name type="scientific">Salinimonas sediminis</name>
    <dbReference type="NCBI Taxonomy" id="2303538"/>
    <lineage>
        <taxon>Bacteria</taxon>
        <taxon>Pseudomonadati</taxon>
        <taxon>Pseudomonadota</taxon>
        <taxon>Gammaproteobacteria</taxon>
        <taxon>Alteromonadales</taxon>
        <taxon>Alteromonadaceae</taxon>
        <taxon>Alteromonas/Salinimonas group</taxon>
        <taxon>Salinimonas</taxon>
    </lineage>
</organism>
<gene>
    <name evidence="2" type="ORF">D0Y50_18115</name>
</gene>
<dbReference type="SUPFAM" id="SSF53474">
    <property type="entry name" value="alpha/beta-Hydrolases"/>
    <property type="match status" value="1"/>
</dbReference>
<dbReference type="PANTHER" id="PTHR43798:SF33">
    <property type="entry name" value="HYDROLASE, PUTATIVE (AFU_ORTHOLOGUE AFUA_2G14860)-RELATED"/>
    <property type="match status" value="1"/>
</dbReference>
<protein>
    <submittedName>
        <fullName evidence="2">Alpha/beta hydrolase</fullName>
    </submittedName>
</protein>
<dbReference type="AlphaFoldDB" id="A0A346NST4"/>
<accession>A0A346NST4</accession>
<dbReference type="InterPro" id="IPR050266">
    <property type="entry name" value="AB_hydrolase_sf"/>
</dbReference>
<evidence type="ECO:0000313" key="3">
    <source>
        <dbReference type="Proteomes" id="UP000262073"/>
    </source>
</evidence>
<proteinExistence type="predicted"/>
<reference evidence="2 3" key="1">
    <citation type="submission" date="2018-08" db="EMBL/GenBank/DDBJ databases">
        <title>Salinimonas sediminis sp. nov., a piezophilic bacterium isolated from a deep-sea sediment sample from the New Britain Trench.</title>
        <authorList>
            <person name="Cao J."/>
        </authorList>
    </citation>
    <scope>NUCLEOTIDE SEQUENCE [LARGE SCALE GENOMIC DNA]</scope>
    <source>
        <strain evidence="2 3">N102</strain>
    </source>
</reference>
<dbReference type="Proteomes" id="UP000262073">
    <property type="component" value="Chromosome"/>
</dbReference>
<dbReference type="GO" id="GO:0016020">
    <property type="term" value="C:membrane"/>
    <property type="evidence" value="ECO:0007669"/>
    <property type="project" value="TreeGrafter"/>
</dbReference>
<keyword evidence="3" id="KW-1185">Reference proteome</keyword>
<evidence type="ECO:0000259" key="1">
    <source>
        <dbReference type="Pfam" id="PF00561"/>
    </source>
</evidence>
<name>A0A346NST4_9ALTE</name>
<dbReference type="PANTHER" id="PTHR43798">
    <property type="entry name" value="MONOACYLGLYCEROL LIPASE"/>
    <property type="match status" value="1"/>
</dbReference>
<feature type="domain" description="AB hydrolase-1" evidence="1">
    <location>
        <begin position="67"/>
        <end position="122"/>
    </location>
</feature>
<dbReference type="OrthoDB" id="2086224at2"/>
<dbReference type="KEGG" id="salm:D0Y50_18115"/>
<dbReference type="EMBL" id="CP031769">
    <property type="protein sequence ID" value="AXR08591.1"/>
    <property type="molecule type" value="Genomic_DNA"/>
</dbReference>
<keyword evidence="2" id="KW-0378">Hydrolase</keyword>
<dbReference type="InterPro" id="IPR029058">
    <property type="entry name" value="AB_hydrolase_fold"/>
</dbReference>
<evidence type="ECO:0000313" key="2">
    <source>
        <dbReference type="EMBL" id="AXR08591.1"/>
    </source>
</evidence>
<sequence length="245" mass="27227">MPAKCVRNNGGRVTHAPVLFLPGTLCDERIWLPVWRLLPLTDRRYVPLQWATSLDDMLALTGDRADNQQKVHLVGYSMGGYIAALWALRYPEKVASLTLIGYNPEGLGSQEIKQRSQLVTMLNKGQFTPQNPAYINRFVHPDFIEAPQVAGVMTQMADDLGASTLLAHTQSTTPRPDMVPELRQASFAVNLIAARQDAIARYDLLSAIAPNLHNCTLYSVEDAAHMMLLERPEDMAGYLKQILTA</sequence>
<dbReference type="GO" id="GO:0016787">
    <property type="term" value="F:hydrolase activity"/>
    <property type="evidence" value="ECO:0007669"/>
    <property type="project" value="UniProtKB-KW"/>
</dbReference>
<dbReference type="Pfam" id="PF00561">
    <property type="entry name" value="Abhydrolase_1"/>
    <property type="match status" value="1"/>
</dbReference>
<dbReference type="Gene3D" id="3.40.50.1820">
    <property type="entry name" value="alpha/beta hydrolase"/>
    <property type="match status" value="1"/>
</dbReference>
<dbReference type="InterPro" id="IPR000073">
    <property type="entry name" value="AB_hydrolase_1"/>
</dbReference>